<accession>A0A1W6CZB1</accession>
<dbReference type="Proteomes" id="UP000193017">
    <property type="component" value="Chromosome"/>
</dbReference>
<gene>
    <name evidence="2" type="ORF">B0A89_11775</name>
</gene>
<name>A0A1W6CZB1_9RHOB</name>
<dbReference type="STRING" id="1945662.B0A89_11775"/>
<dbReference type="KEGG" id="pcon:B0A89_11775"/>
<evidence type="ECO:0000313" key="3">
    <source>
        <dbReference type="Proteomes" id="UP000193017"/>
    </source>
</evidence>
<feature type="signal peptide" evidence="1">
    <location>
        <begin position="1"/>
        <end position="27"/>
    </location>
</feature>
<reference evidence="2 3" key="1">
    <citation type="submission" date="2017-03" db="EMBL/GenBank/DDBJ databases">
        <title>Genome sequence of Paracoccus contaminans isolated from a water microcosm.</title>
        <authorList>
            <person name="Aurass P."/>
            <person name="Karste S."/>
            <person name="Trost E."/>
            <person name="Glaeser S.P."/>
            <person name="Kaempfer P."/>
            <person name="Flieger A."/>
        </authorList>
    </citation>
    <scope>NUCLEOTIDE SEQUENCE [LARGE SCALE GENOMIC DNA]</scope>
    <source>
        <strain evidence="3">RKI 16-01929T\LMG 29738T\CCM 8701T\CIP 111112T</strain>
    </source>
</reference>
<organism evidence="2 3">
    <name type="scientific">Paracoccus contaminans</name>
    <dbReference type="NCBI Taxonomy" id="1945662"/>
    <lineage>
        <taxon>Bacteria</taxon>
        <taxon>Pseudomonadati</taxon>
        <taxon>Pseudomonadota</taxon>
        <taxon>Alphaproteobacteria</taxon>
        <taxon>Rhodobacterales</taxon>
        <taxon>Paracoccaceae</taxon>
        <taxon>Paracoccus</taxon>
    </lineage>
</organism>
<feature type="chain" id="PRO_5010871950" description="Cellulose biosynthesis protein BcsS" evidence="1">
    <location>
        <begin position="28"/>
        <end position="217"/>
    </location>
</feature>
<keyword evidence="3" id="KW-1185">Reference proteome</keyword>
<keyword evidence="1" id="KW-0732">Signal</keyword>
<sequence length="217" mass="23798">MDEKESRMRRIVVLLAAWLAPGLPASAGDGSWTQLDAWKGGVQWVTTVERGRWQLGSSAGRDDGEWWARGSVMRTWTAGPDRAPWKLRAGLAFKAEQIRPRERQDHAHASCLSEGADRCAAWDAGLQIEADRWAEYGGWGTFLMGQWTDIDNAALAVAGLTHKASGIGAQLSLWHEDGGKVTPTIMLSAPAGKRLSLRAGHKFVEDETFVGFSFSTY</sequence>
<evidence type="ECO:0000313" key="2">
    <source>
        <dbReference type="EMBL" id="ARJ70200.1"/>
    </source>
</evidence>
<protein>
    <recommendedName>
        <fullName evidence="4">Cellulose biosynthesis protein BcsS</fullName>
    </recommendedName>
</protein>
<dbReference type="AlphaFoldDB" id="A0A1W6CZB1"/>
<evidence type="ECO:0008006" key="4">
    <source>
        <dbReference type="Google" id="ProtNLM"/>
    </source>
</evidence>
<proteinExistence type="predicted"/>
<dbReference type="EMBL" id="CP020612">
    <property type="protein sequence ID" value="ARJ70200.1"/>
    <property type="molecule type" value="Genomic_DNA"/>
</dbReference>
<evidence type="ECO:0000256" key="1">
    <source>
        <dbReference type="SAM" id="SignalP"/>
    </source>
</evidence>